<evidence type="ECO:0000259" key="2">
    <source>
        <dbReference type="PROSITE" id="PS50911"/>
    </source>
</evidence>
<dbReference type="AlphaFoldDB" id="A0A9D2FVE6"/>
<protein>
    <submittedName>
        <fullName evidence="3">GBS Bsp-like repeat-containing protein</fullName>
    </submittedName>
</protein>
<evidence type="ECO:0000313" key="3">
    <source>
        <dbReference type="EMBL" id="HIZ67392.1"/>
    </source>
</evidence>
<comment type="caution">
    <text evidence="3">The sequence shown here is derived from an EMBL/GenBank/DDBJ whole genome shotgun (WGS) entry which is preliminary data.</text>
</comment>
<dbReference type="InterPro" id="IPR007921">
    <property type="entry name" value="CHAP_dom"/>
</dbReference>
<dbReference type="Pfam" id="PF05257">
    <property type="entry name" value="CHAP"/>
    <property type="match status" value="1"/>
</dbReference>
<dbReference type="PROSITE" id="PS50911">
    <property type="entry name" value="CHAP"/>
    <property type="match status" value="1"/>
</dbReference>
<keyword evidence="1" id="KW-0732">Signal</keyword>
<dbReference type="PRINTS" id="PR01852">
    <property type="entry name" value="SIBAPROTEIN"/>
</dbReference>
<evidence type="ECO:0000256" key="1">
    <source>
        <dbReference type="SAM" id="SignalP"/>
    </source>
</evidence>
<dbReference type="InterPro" id="IPR038765">
    <property type="entry name" value="Papain-like_cys_pep_sf"/>
</dbReference>
<dbReference type="Pfam" id="PF08481">
    <property type="entry name" value="GBS_Bsp-like"/>
    <property type="match status" value="3"/>
</dbReference>
<organism evidence="3 4">
    <name type="scientific">Candidatus Streptococcus faecavium</name>
    <dbReference type="NCBI Taxonomy" id="2838763"/>
    <lineage>
        <taxon>Bacteria</taxon>
        <taxon>Bacillati</taxon>
        <taxon>Bacillota</taxon>
        <taxon>Bacilli</taxon>
        <taxon>Lactobacillales</taxon>
        <taxon>Streptococcaceae</taxon>
        <taxon>Streptococcus</taxon>
    </lineage>
</organism>
<reference evidence="3" key="2">
    <citation type="submission" date="2021-04" db="EMBL/GenBank/DDBJ databases">
        <authorList>
            <person name="Gilroy R."/>
        </authorList>
    </citation>
    <scope>NUCLEOTIDE SEQUENCE</scope>
    <source>
        <strain evidence="3">ChiBcolR9-63</strain>
    </source>
</reference>
<reference evidence="3" key="1">
    <citation type="journal article" date="2021" name="PeerJ">
        <title>Extensive microbial diversity within the chicken gut microbiome revealed by metagenomics and culture.</title>
        <authorList>
            <person name="Gilroy R."/>
            <person name="Ravi A."/>
            <person name="Getino M."/>
            <person name="Pursley I."/>
            <person name="Horton D.L."/>
            <person name="Alikhan N.F."/>
            <person name="Baker D."/>
            <person name="Gharbi K."/>
            <person name="Hall N."/>
            <person name="Watson M."/>
            <person name="Adriaenssens E.M."/>
            <person name="Foster-Nyarko E."/>
            <person name="Jarju S."/>
            <person name="Secka A."/>
            <person name="Antonio M."/>
            <person name="Oren A."/>
            <person name="Chaudhuri R.R."/>
            <person name="La Ragione R."/>
            <person name="Hildebrand F."/>
            <person name="Pallen M.J."/>
        </authorList>
    </citation>
    <scope>NUCLEOTIDE SEQUENCE</scope>
    <source>
        <strain evidence="3">ChiBcolR9-63</strain>
    </source>
</reference>
<evidence type="ECO:0000313" key="4">
    <source>
        <dbReference type="Proteomes" id="UP000824058"/>
    </source>
</evidence>
<proteinExistence type="predicted"/>
<feature type="chain" id="PRO_5039417027" evidence="1">
    <location>
        <begin position="26"/>
        <end position="447"/>
    </location>
</feature>
<dbReference type="Gene3D" id="2.60.40.3760">
    <property type="match status" value="3"/>
</dbReference>
<name>A0A9D2FVE6_9STRE</name>
<dbReference type="InterPro" id="IPR009148">
    <property type="entry name" value="PcsB-like"/>
</dbReference>
<dbReference type="Gene3D" id="3.90.1720.10">
    <property type="entry name" value="endopeptidase domain like (from Nostoc punctiforme)"/>
    <property type="match status" value="1"/>
</dbReference>
<dbReference type="InterPro" id="IPR013688">
    <property type="entry name" value="GBS_Bsp-like"/>
</dbReference>
<feature type="signal peptide" evidence="1">
    <location>
        <begin position="1"/>
        <end position="25"/>
    </location>
</feature>
<dbReference type="SUPFAM" id="SSF54001">
    <property type="entry name" value="Cysteine proteinases"/>
    <property type="match status" value="1"/>
</dbReference>
<gene>
    <name evidence="3" type="ORF">H9965_02795</name>
</gene>
<dbReference type="EMBL" id="DXBD01000019">
    <property type="protein sequence ID" value="HIZ67392.1"/>
    <property type="molecule type" value="Genomic_DNA"/>
</dbReference>
<feature type="domain" description="Peptidase C51" evidence="2">
    <location>
        <begin position="319"/>
        <end position="445"/>
    </location>
</feature>
<sequence length="447" mass="49075">MNKLKTALLSTAVLSTAYLSPSVLASQLDEATVSKTDFNSVSKTFDITAQQSTNGKGIKQIDVAIWSEENGQDDLKWYSANAITEDQASVQFHLANHGNRAGNYVTHVYTTYLDGSRSGLVLDNTKITLSAPQVSVKNGVIQLTTEIYAPSNGQVKYAIWSEENGQDDLRWYDDNGKGLTQIALKNHKSYGKYFVHTYLSQNGQMIGINGQEFTVDRPELSYQITKVNGNSFDVLIHNVPEYITSVSVPTWSNVNGQDDIKWYSATKIGEGSYKAQIHLANHQYATGDYSVHIYGQNALTKSQEGLKATTGFRVEPAASEPTTAATLKVTTYVNERNTYPVGQCTWGVKSLAPWIPNWLGNAGGWANNARAKGFRVGATPRVGSIVVWPNDGGGYGHVAYVTDVESPTRIQVKEANYAGKQYIANFRGWFNPQASSWGGNVSYIYPD</sequence>
<dbReference type="Proteomes" id="UP000824058">
    <property type="component" value="Unassembled WGS sequence"/>
</dbReference>
<accession>A0A9D2FVE6</accession>